<accession>A0ABS8P5K2</accession>
<organism evidence="2 3">
    <name type="scientific">Actinomycetospora endophytica</name>
    <dbReference type="NCBI Taxonomy" id="2291215"/>
    <lineage>
        <taxon>Bacteria</taxon>
        <taxon>Bacillati</taxon>
        <taxon>Actinomycetota</taxon>
        <taxon>Actinomycetes</taxon>
        <taxon>Pseudonocardiales</taxon>
        <taxon>Pseudonocardiaceae</taxon>
        <taxon>Actinomycetospora</taxon>
    </lineage>
</organism>
<keyword evidence="3" id="KW-1185">Reference proteome</keyword>
<evidence type="ECO:0000256" key="1">
    <source>
        <dbReference type="SAM" id="MobiDB-lite"/>
    </source>
</evidence>
<evidence type="ECO:0000313" key="3">
    <source>
        <dbReference type="Proteomes" id="UP001199469"/>
    </source>
</evidence>
<protein>
    <submittedName>
        <fullName evidence="2">Phage tail protein</fullName>
    </submittedName>
</protein>
<feature type="compositionally biased region" description="Polar residues" evidence="1">
    <location>
        <begin position="251"/>
        <end position="284"/>
    </location>
</feature>
<name>A0ABS8P5K2_9PSEU</name>
<comment type="caution">
    <text evidence="2">The sequence shown here is derived from an EMBL/GenBank/DDBJ whole genome shotgun (WGS) entry which is preliminary data.</text>
</comment>
<feature type="region of interest" description="Disordered" evidence="1">
    <location>
        <begin position="242"/>
        <end position="298"/>
    </location>
</feature>
<dbReference type="RefSeq" id="WP_230731772.1">
    <property type="nucleotide sequence ID" value="NZ_JAJNDB010000001.1"/>
</dbReference>
<proteinExistence type="predicted"/>
<dbReference type="Proteomes" id="UP001199469">
    <property type="component" value="Unassembled WGS sequence"/>
</dbReference>
<sequence length="581" mass="59791">MAITFVGAIEAHTSVPGNGTATATTASFTPAVGELLVVKVGTGSSLVSFSAPSGGSLTYSLKASSGAVSGYGEGAIFVATVATSAAMTVSVTFNDTSVQASAGEVVVERYTGVATGGSPATNVVENTTAQSTLTTTASNSVLTYIDVDYNGTTGTPTYVNGGTQTALYQNSSVLSCYSARMTTTASGSYSYGLSAPASQKSTLVAIEILSAATDVSHQSSPGGAEQGNPHETLAVDYVHQSKPSGAEQGSPADTHSIGSVQHDTSAQGAEQSGTAGESPTTATTFAYDPSPEGAEQADFQQTDALDLVVREAPGTSGEITIDPDAVEEPLPPELPDAPTEAAQGLVGAPQVSEAALRFYASLGQAFIEGDGDRGWPLLRFCESGGRLLQNIEDVTKGSAGAPGWSALFDLSRCPTYGLPWLGQMVGVVVDPTLTDTEQRQQIYDEAATGRGTPARLRQVALSFLRGPAPEVEVIERDGNAWTVTVTVYAAQLVGKSYAELAAEFPTYPQLNAAYATYEDYAVGYNELNAALQAAKPAGLILNLVVRTGASYAVLSRELPAYPQLDSAFTDYAHMIGAVPVS</sequence>
<dbReference type="EMBL" id="JAJNDB010000001">
    <property type="protein sequence ID" value="MCD2193531.1"/>
    <property type="molecule type" value="Genomic_DNA"/>
</dbReference>
<reference evidence="2 3" key="1">
    <citation type="submission" date="2021-11" db="EMBL/GenBank/DDBJ databases">
        <title>Draft genome sequence of Actinomycetospora sp. SF1 isolated from the rhizosphere soil.</title>
        <authorList>
            <person name="Duangmal K."/>
            <person name="Chantavorakit T."/>
        </authorList>
    </citation>
    <scope>NUCLEOTIDE SEQUENCE [LARGE SCALE GENOMIC DNA]</scope>
    <source>
        <strain evidence="2 3">TBRC 5722</strain>
    </source>
</reference>
<gene>
    <name evidence="2" type="ORF">LQ327_09060</name>
</gene>
<evidence type="ECO:0000313" key="2">
    <source>
        <dbReference type="EMBL" id="MCD2193531.1"/>
    </source>
</evidence>